<keyword evidence="2" id="KW-0472">Membrane</keyword>
<evidence type="ECO:0000256" key="2">
    <source>
        <dbReference type="SAM" id="Phobius"/>
    </source>
</evidence>
<evidence type="ECO:0000313" key="4">
    <source>
        <dbReference type="Proteomes" id="UP000234331"/>
    </source>
</evidence>
<evidence type="ECO:0000256" key="1">
    <source>
        <dbReference type="SAM" id="MobiDB-lite"/>
    </source>
</evidence>
<feature type="transmembrane region" description="Helical" evidence="2">
    <location>
        <begin position="54"/>
        <end position="75"/>
    </location>
</feature>
<evidence type="ECO:0000313" key="3">
    <source>
        <dbReference type="EMBL" id="SNQ50396.1"/>
    </source>
</evidence>
<reference evidence="3 4" key="1">
    <citation type="submission" date="2017-06" db="EMBL/GenBank/DDBJ databases">
        <authorList>
            <person name="Kim H.J."/>
            <person name="Triplett B.A."/>
        </authorList>
    </citation>
    <scope>NUCLEOTIDE SEQUENCE [LARGE SCALE GENOMIC DNA]</scope>
    <source>
        <strain evidence="3">FRACA_ARgP5</strain>
    </source>
</reference>
<organism evidence="3 4">
    <name type="scientific">Frankia canadensis</name>
    <dbReference type="NCBI Taxonomy" id="1836972"/>
    <lineage>
        <taxon>Bacteria</taxon>
        <taxon>Bacillati</taxon>
        <taxon>Actinomycetota</taxon>
        <taxon>Actinomycetes</taxon>
        <taxon>Frankiales</taxon>
        <taxon>Frankiaceae</taxon>
        <taxon>Frankia</taxon>
    </lineage>
</organism>
<accession>A0A2I2KXL3</accession>
<keyword evidence="2" id="KW-1133">Transmembrane helix</keyword>
<dbReference type="Proteomes" id="UP000234331">
    <property type="component" value="Unassembled WGS sequence"/>
</dbReference>
<proteinExistence type="predicted"/>
<gene>
    <name evidence="3" type="ORF">FRACA_450027</name>
</gene>
<name>A0A2I2KXL3_9ACTN</name>
<sequence>MTVVRDRWRRRVHGGARHAAGSTATDGADGADGADGIAVGGAVTRTARGLTSRLVGVVAAALAVVTVLPSSAGAADTTGYPGDPSRGNGVAVPFQGLTGRGGGPIPVGGAVGVDLVLGSTARPYLPCQHYDPRTRGGDTFVAACQERGSYATYTRFPAGGGLVFPLGYFVGNAQPDLLHGGSLATGWGARTAGLSFEFYPDPRHDAEYVHSRFYVDRFTRHANGWTYAADIGRIALTTLADPNTARLSGRLTVAGRPPAPGRVSIQVFGGAARSSSGHPISSFAVYAGTGAPTWASTPLYAGSQRITVLDQATGHRCVLDRFNVRGAATVDFDLAQPGFGHPDSVCT</sequence>
<keyword evidence="2" id="KW-0812">Transmembrane</keyword>
<dbReference type="EMBL" id="FZMO01000390">
    <property type="protein sequence ID" value="SNQ50396.1"/>
    <property type="molecule type" value="Genomic_DNA"/>
</dbReference>
<dbReference type="RefSeq" id="WP_243407901.1">
    <property type="nucleotide sequence ID" value="NZ_FZMO01000390.1"/>
</dbReference>
<keyword evidence="4" id="KW-1185">Reference proteome</keyword>
<feature type="region of interest" description="Disordered" evidence="1">
    <location>
        <begin position="12"/>
        <end position="32"/>
    </location>
</feature>
<dbReference type="AlphaFoldDB" id="A0A2I2KXL3"/>
<feature type="compositionally biased region" description="Low complexity" evidence="1">
    <location>
        <begin position="17"/>
        <end position="28"/>
    </location>
</feature>
<protein>
    <submittedName>
        <fullName evidence="3">Uncharacterized protein</fullName>
    </submittedName>
</protein>